<keyword evidence="2" id="KW-1185">Reference proteome</keyword>
<proteinExistence type="predicted"/>
<evidence type="ECO:0000313" key="1">
    <source>
        <dbReference type="EMBL" id="KAG8007021.1"/>
    </source>
</evidence>
<accession>A0ACB7EYR5</accession>
<sequence length="407" mass="45969">MDVDHHEPVGETKSAMHTWRYRHHFTYKADQGKNIIVQCNLCLPRVNLLSTSKTSTSNLKKHLDEFAMDTTENDDDIGFYENVSAVLEGEPEQDMLLFLPTVQRCASHTLELIVTEDFWQAVSQGPMCQLHYSAMAKVYAIWSKCHHLQVGMDAAEEIGKMALVVPAVIRWNVEYCAVQKIVSFTERELTELCARLEVPRLQPEEMAFLKEYVTVFHPLAFALELFQAEQKCYLGLVIPTVLSLKNKLNEQKDAANYFGDVINAIVVAIDVRFQELFASTEAKFATATTPQFRLWWLAASEREDMCTLLATEASQVDPSNVTEANPSRNLSTIESEDDFFSYGPVKPAIQIEQRGVMEEIRKGEKEVGRDRKNSSQWTTVNLPSLLQNLFCPTDAGIGTLFNNAAAD</sequence>
<gene>
    <name evidence="1" type="ORF">GBF38_023136</name>
</gene>
<dbReference type="EMBL" id="CM024808">
    <property type="protein sequence ID" value="KAG8007021.1"/>
    <property type="molecule type" value="Genomic_DNA"/>
</dbReference>
<feature type="non-terminal residue" evidence="1">
    <location>
        <position position="407"/>
    </location>
</feature>
<comment type="caution">
    <text evidence="1">The sequence shown here is derived from an EMBL/GenBank/DDBJ whole genome shotgun (WGS) entry which is preliminary data.</text>
</comment>
<organism evidence="1 2">
    <name type="scientific">Nibea albiflora</name>
    <name type="common">Yellow drum</name>
    <name type="synonym">Corvina albiflora</name>
    <dbReference type="NCBI Taxonomy" id="240163"/>
    <lineage>
        <taxon>Eukaryota</taxon>
        <taxon>Metazoa</taxon>
        <taxon>Chordata</taxon>
        <taxon>Craniata</taxon>
        <taxon>Vertebrata</taxon>
        <taxon>Euteleostomi</taxon>
        <taxon>Actinopterygii</taxon>
        <taxon>Neopterygii</taxon>
        <taxon>Teleostei</taxon>
        <taxon>Neoteleostei</taxon>
        <taxon>Acanthomorphata</taxon>
        <taxon>Eupercaria</taxon>
        <taxon>Sciaenidae</taxon>
        <taxon>Nibea</taxon>
    </lineage>
</organism>
<reference evidence="1" key="1">
    <citation type="submission" date="2020-04" db="EMBL/GenBank/DDBJ databases">
        <title>A chromosome-scale assembly and high-density genetic map of the yellow drum (Nibea albiflora) genome.</title>
        <authorList>
            <person name="Xu D."/>
            <person name="Zhang W."/>
            <person name="Chen R."/>
            <person name="Tan P."/>
            <person name="Wang L."/>
            <person name="Song H."/>
            <person name="Tian L."/>
            <person name="Zhu Q."/>
            <person name="Wang B."/>
        </authorList>
    </citation>
    <scope>NUCLEOTIDE SEQUENCE</scope>
    <source>
        <strain evidence="1">ZJHYS-2018</strain>
    </source>
</reference>
<dbReference type="Proteomes" id="UP000805704">
    <property type="component" value="Chromosome 20"/>
</dbReference>
<name>A0ACB7EYR5_NIBAL</name>
<evidence type="ECO:0000313" key="2">
    <source>
        <dbReference type="Proteomes" id="UP000805704"/>
    </source>
</evidence>
<protein>
    <submittedName>
        <fullName evidence="1">Uncharacterized protein</fullName>
    </submittedName>
</protein>